<dbReference type="InterPro" id="IPR015915">
    <property type="entry name" value="Kelch-typ_b-propeller"/>
</dbReference>
<evidence type="ECO:0000313" key="5">
    <source>
        <dbReference type="Proteomes" id="UP000694580"/>
    </source>
</evidence>
<accession>A0AAY3ZUI9</accession>
<keyword evidence="1" id="KW-0880">Kelch repeat</keyword>
<dbReference type="PANTHER" id="PTHR45632">
    <property type="entry name" value="LD33804P"/>
    <property type="match status" value="1"/>
</dbReference>
<dbReference type="InterPro" id="IPR056737">
    <property type="entry name" value="Beta-prop_ATRN-MKLN-like"/>
</dbReference>
<sequence length="462" mass="52200">MNPQACLDVASFAEAYGMDELRELAEDYLLRHFQEVAATPKFQDLPAEKLVEYVSSDELCAPSELVVFRAVVTWVETDATERMAHVHKLMAGVRFPLMTFREFREVRAINLKMECCGELEVELYSSALKEFGFGVSNSKERCRVRHPKEALVLIGGDQLNPDVGQRLPSRQLWFANSLRSGTGLVKDVEWRLLGEMPEQARFRHGVGVLGGKLYVVGGCHFYSRTDTMKSAFRYHPLQNTWEKIADMHEFRSNFTVVVRAEQLYAIGGDKDINTNLDSVEFYCPRTNSWSFAHPLDQALSGHAASSWKGEIFISGGFNCKYECLVSMIQYCPDRGCTYLSDMGNDRAQHCMESLGGHLYVNGGVCNLRKFYTDQMACEIYDPTGDSWCTVTPLPVPHVGAASAVLEEKLYILGGYCQEDYSESRLVHRYDPVTQRWENMGRMPGPNTDIRACLLRLPAPLRG</sequence>
<dbReference type="SMART" id="SM00612">
    <property type="entry name" value="Kelch"/>
    <property type="match status" value="4"/>
</dbReference>
<reference evidence="4" key="2">
    <citation type="submission" date="2025-08" db="UniProtKB">
        <authorList>
            <consortium name="Ensembl"/>
        </authorList>
    </citation>
    <scope>IDENTIFICATION</scope>
</reference>
<dbReference type="InterPro" id="IPR006652">
    <property type="entry name" value="Kelch_1"/>
</dbReference>
<dbReference type="AlphaFoldDB" id="A0AAY3ZUI9"/>
<dbReference type="Gene3D" id="1.25.40.420">
    <property type="match status" value="1"/>
</dbReference>
<keyword evidence="2" id="KW-0677">Repeat</keyword>
<dbReference type="GeneTree" id="ENSGT00940000164143"/>
<organism evidence="4 5">
    <name type="scientific">Denticeps clupeoides</name>
    <name type="common">denticle herring</name>
    <dbReference type="NCBI Taxonomy" id="299321"/>
    <lineage>
        <taxon>Eukaryota</taxon>
        <taxon>Metazoa</taxon>
        <taxon>Chordata</taxon>
        <taxon>Craniata</taxon>
        <taxon>Vertebrata</taxon>
        <taxon>Euteleostomi</taxon>
        <taxon>Actinopterygii</taxon>
        <taxon>Neopterygii</taxon>
        <taxon>Teleostei</taxon>
        <taxon>Clupei</taxon>
        <taxon>Clupeiformes</taxon>
        <taxon>Denticipitoidei</taxon>
        <taxon>Denticipitidae</taxon>
        <taxon>Denticeps</taxon>
    </lineage>
</organism>
<dbReference type="SMART" id="SM00875">
    <property type="entry name" value="BACK"/>
    <property type="match status" value="1"/>
</dbReference>
<evidence type="ECO:0000313" key="4">
    <source>
        <dbReference type="Ensembl" id="ENSDCDP00010000014.1"/>
    </source>
</evidence>
<dbReference type="InterPro" id="IPR011705">
    <property type="entry name" value="BACK"/>
</dbReference>
<reference evidence="4" key="3">
    <citation type="submission" date="2025-09" db="UniProtKB">
        <authorList>
            <consortium name="Ensembl"/>
        </authorList>
    </citation>
    <scope>IDENTIFICATION</scope>
</reference>
<dbReference type="Ensembl" id="ENSDCDT00010000015.1">
    <property type="protein sequence ID" value="ENSDCDP00010000014.1"/>
    <property type="gene ID" value="ENSDCDG00010000010.1"/>
</dbReference>
<name>A0AAY3ZUI9_9TELE</name>
<gene>
    <name evidence="4" type="primary">si:ch211-63p21.8</name>
</gene>
<dbReference type="SUPFAM" id="SSF117281">
    <property type="entry name" value="Kelch motif"/>
    <property type="match status" value="1"/>
</dbReference>
<reference evidence="4 5" key="1">
    <citation type="submission" date="2020-06" db="EMBL/GenBank/DDBJ databases">
        <authorList>
            <consortium name="Wellcome Sanger Institute Data Sharing"/>
        </authorList>
    </citation>
    <scope>NUCLEOTIDE SEQUENCE [LARGE SCALE GENOMIC DNA]</scope>
</reference>
<dbReference type="Pfam" id="PF24981">
    <property type="entry name" value="Beta-prop_ATRN-LZTR1"/>
    <property type="match status" value="1"/>
</dbReference>
<dbReference type="Gene3D" id="2.120.10.80">
    <property type="entry name" value="Kelch-type beta propeller"/>
    <property type="match status" value="2"/>
</dbReference>
<evidence type="ECO:0000256" key="2">
    <source>
        <dbReference type="ARBA" id="ARBA00022737"/>
    </source>
</evidence>
<evidence type="ECO:0000259" key="3">
    <source>
        <dbReference type="SMART" id="SM00875"/>
    </source>
</evidence>
<feature type="domain" description="BACK" evidence="3">
    <location>
        <begin position="6"/>
        <end position="107"/>
    </location>
</feature>
<proteinExistence type="predicted"/>
<dbReference type="FunFam" id="1.25.40.420:FF:000001">
    <property type="entry name" value="Kelch-like family member 12"/>
    <property type="match status" value="1"/>
</dbReference>
<evidence type="ECO:0000256" key="1">
    <source>
        <dbReference type="ARBA" id="ARBA00022441"/>
    </source>
</evidence>
<dbReference type="Pfam" id="PF07707">
    <property type="entry name" value="BACK"/>
    <property type="match status" value="1"/>
</dbReference>
<dbReference type="Proteomes" id="UP000694580">
    <property type="component" value="Chromosome 1"/>
</dbReference>
<protein>
    <recommendedName>
        <fullName evidence="3">BACK domain-containing protein</fullName>
    </recommendedName>
</protein>
<keyword evidence="5" id="KW-1185">Reference proteome</keyword>
<dbReference type="PANTHER" id="PTHR45632:SF14">
    <property type="entry name" value="KELCH-LIKE PROTEIN 33"/>
    <property type="match status" value="1"/>
</dbReference>